<protein>
    <submittedName>
        <fullName evidence="1">Uncharacterized protein</fullName>
    </submittedName>
</protein>
<dbReference type="AlphaFoldDB" id="A0A4R2BTP0"/>
<organism evidence="1 2">
    <name type="scientific">Sinorhizobium americanum</name>
    <dbReference type="NCBI Taxonomy" id="194963"/>
    <lineage>
        <taxon>Bacteria</taxon>
        <taxon>Pseudomonadati</taxon>
        <taxon>Pseudomonadota</taxon>
        <taxon>Alphaproteobacteria</taxon>
        <taxon>Hyphomicrobiales</taxon>
        <taxon>Rhizobiaceae</taxon>
        <taxon>Sinorhizobium/Ensifer group</taxon>
        <taxon>Sinorhizobium</taxon>
    </lineage>
</organism>
<accession>A0A4R2BTP0</accession>
<comment type="caution">
    <text evidence="1">The sequence shown here is derived from an EMBL/GenBank/DDBJ whole genome shotgun (WGS) entry which is preliminary data.</text>
</comment>
<dbReference type="RefSeq" id="WP_132075503.1">
    <property type="nucleotide sequence ID" value="NZ_SLVU01000008.1"/>
</dbReference>
<reference evidence="1 2" key="1">
    <citation type="submission" date="2019-03" db="EMBL/GenBank/DDBJ databases">
        <title>Genomic Encyclopedia of Type Strains, Phase IV (KMG-V): Genome sequencing to study the core and pangenomes of soil and plant-associated prokaryotes.</title>
        <authorList>
            <person name="Whitman W."/>
        </authorList>
    </citation>
    <scope>NUCLEOTIDE SEQUENCE [LARGE SCALE GENOMIC DNA]</scope>
    <source>
        <strain evidence="1 2">23C40</strain>
    </source>
</reference>
<dbReference type="Proteomes" id="UP000295043">
    <property type="component" value="Unassembled WGS sequence"/>
</dbReference>
<evidence type="ECO:0000313" key="1">
    <source>
        <dbReference type="EMBL" id="TCN30143.1"/>
    </source>
</evidence>
<gene>
    <name evidence="1" type="ORF">EV184_1089</name>
</gene>
<proteinExistence type="predicted"/>
<sequence length="103" mass="11440">MAIFAISFRIGDKTTNYGSYADRWSSVDQAIKESSTGTYWNETTSFYLVESNKNSAGLAEQIDQASSFDASVDLLVCINLSQNGYKILGAYSDKDIDVLMKKR</sequence>
<name>A0A4R2BTP0_9HYPH</name>
<evidence type="ECO:0000313" key="2">
    <source>
        <dbReference type="Proteomes" id="UP000295043"/>
    </source>
</evidence>
<dbReference type="EMBL" id="SLVU01000008">
    <property type="protein sequence ID" value="TCN30143.1"/>
    <property type="molecule type" value="Genomic_DNA"/>
</dbReference>